<dbReference type="Proteomes" id="UP001153331">
    <property type="component" value="Unassembled WGS sequence"/>
</dbReference>
<organism evidence="1 2">
    <name type="scientific">Boeremia exigua</name>
    <dbReference type="NCBI Taxonomy" id="749465"/>
    <lineage>
        <taxon>Eukaryota</taxon>
        <taxon>Fungi</taxon>
        <taxon>Dikarya</taxon>
        <taxon>Ascomycota</taxon>
        <taxon>Pezizomycotina</taxon>
        <taxon>Dothideomycetes</taxon>
        <taxon>Pleosporomycetidae</taxon>
        <taxon>Pleosporales</taxon>
        <taxon>Pleosporineae</taxon>
        <taxon>Didymellaceae</taxon>
        <taxon>Boeremia</taxon>
    </lineage>
</organism>
<protein>
    <submittedName>
        <fullName evidence="1">Uncharacterized protein</fullName>
    </submittedName>
</protein>
<sequence>MAFALWRRHLVQVSAFVVLVLFVVAYWNHESLKLRLSSFPSSKGPDSPNQPHGVNPHQTSHQTLTSQSSTPEATPQTGAVVVAAHSTTDLEWQKNINTRYNYDDVNPPANRRIPANKGHEAMTYLTFIITNYDALPNYSIFVHGHRHSWHQEGDIAELINNLRLQMLDRDGYVPLRCDWYPSCPAEIRPIDHDAVVWGPGVHRSDAETEIAKAWQDLFGSTPLPSTIASQCCAQFAVTRKAIRRHAKSDYERMRDWLLQTDLIDDISGRVFEKLWAYIMTGETVRCPPPQQCACDYFGQCTAKTWPIPPAGLKGWE</sequence>
<evidence type="ECO:0000313" key="1">
    <source>
        <dbReference type="EMBL" id="KAJ8114238.1"/>
    </source>
</evidence>
<comment type="caution">
    <text evidence="1">The sequence shown here is derived from an EMBL/GenBank/DDBJ whole genome shotgun (WGS) entry which is preliminary data.</text>
</comment>
<reference evidence="1" key="1">
    <citation type="submission" date="2022-11" db="EMBL/GenBank/DDBJ databases">
        <title>Genome Sequence of Boeremia exigua.</title>
        <authorList>
            <person name="Buettner E."/>
        </authorList>
    </citation>
    <scope>NUCLEOTIDE SEQUENCE</scope>
    <source>
        <strain evidence="1">CU02</strain>
    </source>
</reference>
<proteinExistence type="predicted"/>
<evidence type="ECO:0000313" key="2">
    <source>
        <dbReference type="Proteomes" id="UP001153331"/>
    </source>
</evidence>
<dbReference type="EMBL" id="JAPHNI010000205">
    <property type="protein sequence ID" value="KAJ8114238.1"/>
    <property type="molecule type" value="Genomic_DNA"/>
</dbReference>
<name>A0ACC2IGI3_9PLEO</name>
<keyword evidence="2" id="KW-1185">Reference proteome</keyword>
<gene>
    <name evidence="1" type="ORF">OPT61_g3833</name>
</gene>
<accession>A0ACC2IGI3</accession>